<sequence>MLLGHDEVLPDHVSGVALGGVTAGALTLDDWLRYQNNESVTVAIQGTVEHGSGFVGNVAVPVGHRMSARLQLDPKVRNESICLVDGGWAPLIYSLAGTNIFVDRNIVSEIKACFDNGKRKSGSEPLSDFLEMLGDKSCGCYLNPLPFALEGNTQELPTAEAVRDQLAIAVATLKQALPHIRVWPEQPFTLKDIQVLLDGYREDFSNGIRFLQKVAPSLMATTGRSRRRAAWESIIKAVQDLGLSSQHLCVAVALSALTASQGLNPAKKVLKPAAVYGPAEAYNAMWDIFLLTLLRKFQEEPPAWRSALLTRDKNLAVLWMGMTIHTFGLPNGGKPCIVFDERLFKCDAEELAFLQNLLGAENIQYENR</sequence>
<evidence type="ECO:0000313" key="1">
    <source>
        <dbReference type="EMBL" id="APC14229.1"/>
    </source>
</evidence>
<reference evidence="2" key="1">
    <citation type="submission" date="2016-10" db="EMBL/GenBank/DDBJ databases">
        <title>Pseudomonas frederiksbergensis ERGS4:02 complete genome.</title>
        <authorList>
            <person name="Kumar R."/>
            <person name="Acharya V."/>
            <person name="Singh D."/>
        </authorList>
    </citation>
    <scope>NUCLEOTIDE SEQUENCE [LARGE SCALE GENOMIC DNA]</scope>
    <source>
        <strain evidence="2">ERGS4:02</strain>
    </source>
</reference>
<proteinExistence type="predicted"/>
<accession>A0A1J0EDQ2</accession>
<dbReference type="AlphaFoldDB" id="A0A1J0EDQ2"/>
<organism evidence="1 2">
    <name type="scientific">Pseudomonas frederiksbergensis</name>
    <dbReference type="NCBI Taxonomy" id="104087"/>
    <lineage>
        <taxon>Bacteria</taxon>
        <taxon>Pseudomonadati</taxon>
        <taxon>Pseudomonadota</taxon>
        <taxon>Gammaproteobacteria</taxon>
        <taxon>Pseudomonadales</taxon>
        <taxon>Pseudomonadaceae</taxon>
        <taxon>Pseudomonas</taxon>
    </lineage>
</organism>
<dbReference type="GeneID" id="46906609"/>
<evidence type="ECO:0000313" key="2">
    <source>
        <dbReference type="Proteomes" id="UP000182567"/>
    </source>
</evidence>
<name>A0A1J0EDQ2_9PSED</name>
<dbReference type="Proteomes" id="UP000182567">
    <property type="component" value="Chromosome"/>
</dbReference>
<dbReference type="RefSeq" id="WP_071550154.1">
    <property type="nucleotide sequence ID" value="NZ_CP017886.1"/>
</dbReference>
<protein>
    <submittedName>
        <fullName evidence="1">Uncharacterized protein</fullName>
    </submittedName>
</protein>
<dbReference type="EMBL" id="CP017886">
    <property type="protein sequence ID" value="APC14229.1"/>
    <property type="molecule type" value="Genomic_DNA"/>
</dbReference>
<gene>
    <name evidence="1" type="ORF">BLL42_00145</name>
</gene>
<dbReference type="OrthoDB" id="7031913at2"/>